<dbReference type="GO" id="GO:0008198">
    <property type="term" value="F:ferrous iron binding"/>
    <property type="evidence" value="ECO:0007669"/>
    <property type="project" value="TreeGrafter"/>
</dbReference>
<evidence type="ECO:0000256" key="6">
    <source>
        <dbReference type="PIRSR" id="PIRSR610300-51"/>
    </source>
</evidence>
<dbReference type="InterPro" id="IPR010300">
    <property type="entry name" value="CDO_1"/>
</dbReference>
<keyword evidence="2 6" id="KW-0479">Metal-binding</keyword>
<dbReference type="Pfam" id="PF05995">
    <property type="entry name" value="CDO_I"/>
    <property type="match status" value="1"/>
</dbReference>
<dbReference type="PANTHER" id="PTHR12918">
    <property type="entry name" value="CYSTEINE DIOXYGENASE"/>
    <property type="match status" value="1"/>
</dbReference>
<dbReference type="PANTHER" id="PTHR12918:SF1">
    <property type="entry name" value="CYSTEINE DIOXYGENASE TYPE 1"/>
    <property type="match status" value="1"/>
</dbReference>
<dbReference type="InterPro" id="IPR014710">
    <property type="entry name" value="RmlC-like_jellyroll"/>
</dbReference>
<evidence type="ECO:0000256" key="1">
    <source>
        <dbReference type="ARBA" id="ARBA00006622"/>
    </source>
</evidence>
<reference evidence="7 8" key="1">
    <citation type="journal article" date="2018" name="Nat. Biotechnol.">
        <title>A standardized bacterial taxonomy based on genome phylogeny substantially revises the tree of life.</title>
        <authorList>
            <person name="Parks D.H."/>
            <person name="Chuvochina M."/>
            <person name="Waite D.W."/>
            <person name="Rinke C."/>
            <person name="Skarshewski A."/>
            <person name="Chaumeil P.A."/>
            <person name="Hugenholtz P."/>
        </authorList>
    </citation>
    <scope>NUCLEOTIDE SEQUENCE [LARGE SCALE GENOMIC DNA]</scope>
    <source>
        <strain evidence="7">UBA10707</strain>
    </source>
</reference>
<accession>A0A356LCJ8</accession>
<feature type="binding site" evidence="6">
    <location>
        <position position="90"/>
    </location>
    <ligand>
        <name>Fe cation</name>
        <dbReference type="ChEBI" id="CHEBI:24875"/>
        <note>catalytic</note>
    </ligand>
</feature>
<organism evidence="7 8">
    <name type="scientific">Advenella kashmirensis</name>
    <dbReference type="NCBI Taxonomy" id="310575"/>
    <lineage>
        <taxon>Bacteria</taxon>
        <taxon>Pseudomonadati</taxon>
        <taxon>Pseudomonadota</taxon>
        <taxon>Betaproteobacteria</taxon>
        <taxon>Burkholderiales</taxon>
        <taxon>Alcaligenaceae</taxon>
    </lineage>
</organism>
<dbReference type="SUPFAM" id="SSF51182">
    <property type="entry name" value="RmlC-like cupins"/>
    <property type="match status" value="1"/>
</dbReference>
<gene>
    <name evidence="7" type="ORF">DD666_02380</name>
</gene>
<comment type="caution">
    <text evidence="7">The sequence shown here is derived from an EMBL/GenBank/DDBJ whole genome shotgun (WGS) entry which is preliminary data.</text>
</comment>
<proteinExistence type="inferred from homology"/>
<dbReference type="Gene3D" id="2.60.120.10">
    <property type="entry name" value="Jelly Rolls"/>
    <property type="match status" value="1"/>
</dbReference>
<keyword evidence="4" id="KW-0560">Oxidoreductase</keyword>
<dbReference type="InterPro" id="IPR011051">
    <property type="entry name" value="RmlC_Cupin_sf"/>
</dbReference>
<keyword evidence="5 6" id="KW-0408">Iron</keyword>
<evidence type="ECO:0000256" key="4">
    <source>
        <dbReference type="ARBA" id="ARBA00023002"/>
    </source>
</evidence>
<evidence type="ECO:0000256" key="3">
    <source>
        <dbReference type="ARBA" id="ARBA00022964"/>
    </source>
</evidence>
<dbReference type="GO" id="GO:0016702">
    <property type="term" value="F:oxidoreductase activity, acting on single donors with incorporation of molecular oxygen, incorporation of two atoms of oxygen"/>
    <property type="evidence" value="ECO:0007669"/>
    <property type="project" value="InterPro"/>
</dbReference>
<feature type="binding site" evidence="6">
    <location>
        <position position="143"/>
    </location>
    <ligand>
        <name>Fe cation</name>
        <dbReference type="ChEBI" id="CHEBI:24875"/>
        <note>catalytic</note>
    </ligand>
</feature>
<protein>
    <submittedName>
        <fullName evidence="7">Cysteine dioxygenase</fullName>
    </submittedName>
</protein>
<comment type="similarity">
    <text evidence="1">Belongs to the cysteine dioxygenase family.</text>
</comment>
<name>A0A356LCJ8_9BURK</name>
<dbReference type="AlphaFoldDB" id="A0A356LCJ8"/>
<sequence length="203" mass="22613">MTMNTPNLNRLSDFIQAATRLMDGHDDNQQPPAGMKSLLADLVAQDDWLPEFCTVPHPTFYQQFLLHCDPLERFSLVSFVWGPGQQTPVHDHMVWGYIGMLRGAELSQRYRTNPDGSLTADGEPDRLEPGMVDALLPAEGDIHQVFNAYDDKPSISIHLYGGNIGAVSRHVFDLASGQPKTFISGYSSDLIPNVWDRSASRKT</sequence>
<evidence type="ECO:0000313" key="7">
    <source>
        <dbReference type="EMBL" id="HBP28245.1"/>
    </source>
</evidence>
<evidence type="ECO:0000256" key="5">
    <source>
        <dbReference type="ARBA" id="ARBA00023004"/>
    </source>
</evidence>
<dbReference type="Gene3D" id="1.20.5.440">
    <property type="entry name" value="ATP synthase delta/epsilon subunit, C-terminal domain"/>
    <property type="match status" value="1"/>
</dbReference>
<dbReference type="CDD" id="cd10548">
    <property type="entry name" value="cupin_CDO"/>
    <property type="match status" value="1"/>
</dbReference>
<evidence type="ECO:0000313" key="8">
    <source>
        <dbReference type="Proteomes" id="UP000264036"/>
    </source>
</evidence>
<dbReference type="Proteomes" id="UP000264036">
    <property type="component" value="Unassembled WGS sequence"/>
</dbReference>
<dbReference type="EMBL" id="DOEK01000004">
    <property type="protein sequence ID" value="HBP28245.1"/>
    <property type="molecule type" value="Genomic_DNA"/>
</dbReference>
<evidence type="ECO:0000256" key="2">
    <source>
        <dbReference type="ARBA" id="ARBA00022723"/>
    </source>
</evidence>
<keyword evidence="3 7" id="KW-0223">Dioxygenase</keyword>
<feature type="binding site" evidence="6">
    <location>
        <position position="92"/>
    </location>
    <ligand>
        <name>Fe cation</name>
        <dbReference type="ChEBI" id="CHEBI:24875"/>
        <note>catalytic</note>
    </ligand>
</feature>